<dbReference type="Proteomes" id="UP001165960">
    <property type="component" value="Unassembled WGS sequence"/>
</dbReference>
<name>A0ACC2RKJ1_9FUNG</name>
<sequence>MIEGAKGQASNIAATKIILPPANLSHNTQGALNELPHNVYNGMDQSDGDVKSIANSTLLIPPLVIPWLQTYMKPATVPPPDDLVVLPT</sequence>
<protein>
    <submittedName>
        <fullName evidence="1">Uncharacterized protein</fullName>
    </submittedName>
</protein>
<reference evidence="1" key="1">
    <citation type="submission" date="2022-04" db="EMBL/GenBank/DDBJ databases">
        <title>Genome of the entomopathogenic fungus Entomophthora muscae.</title>
        <authorList>
            <person name="Elya C."/>
            <person name="Lovett B.R."/>
            <person name="Lee E."/>
            <person name="Macias A.M."/>
            <person name="Hajek A.E."/>
            <person name="De Bivort B.L."/>
            <person name="Kasson M.T."/>
            <person name="De Fine Licht H.H."/>
            <person name="Stajich J.E."/>
        </authorList>
    </citation>
    <scope>NUCLEOTIDE SEQUENCE</scope>
    <source>
        <strain evidence="1">Berkeley</strain>
    </source>
</reference>
<evidence type="ECO:0000313" key="1">
    <source>
        <dbReference type="EMBL" id="KAJ9050570.1"/>
    </source>
</evidence>
<keyword evidence="2" id="KW-1185">Reference proteome</keyword>
<gene>
    <name evidence="1" type="ORF">DSO57_1013371</name>
</gene>
<comment type="caution">
    <text evidence="1">The sequence shown here is derived from an EMBL/GenBank/DDBJ whole genome shotgun (WGS) entry which is preliminary data.</text>
</comment>
<dbReference type="EMBL" id="QTSX02007149">
    <property type="protein sequence ID" value="KAJ9050570.1"/>
    <property type="molecule type" value="Genomic_DNA"/>
</dbReference>
<organism evidence="1 2">
    <name type="scientific">Entomophthora muscae</name>
    <dbReference type="NCBI Taxonomy" id="34485"/>
    <lineage>
        <taxon>Eukaryota</taxon>
        <taxon>Fungi</taxon>
        <taxon>Fungi incertae sedis</taxon>
        <taxon>Zoopagomycota</taxon>
        <taxon>Entomophthoromycotina</taxon>
        <taxon>Entomophthoromycetes</taxon>
        <taxon>Entomophthorales</taxon>
        <taxon>Entomophthoraceae</taxon>
        <taxon>Entomophthora</taxon>
    </lineage>
</organism>
<evidence type="ECO:0000313" key="2">
    <source>
        <dbReference type="Proteomes" id="UP001165960"/>
    </source>
</evidence>
<accession>A0ACC2RKJ1</accession>
<proteinExistence type="predicted"/>